<dbReference type="SUPFAM" id="SSF81301">
    <property type="entry name" value="Nucleotidyltransferase"/>
    <property type="match status" value="1"/>
</dbReference>
<dbReference type="PROSITE" id="PS50943">
    <property type="entry name" value="HTH_CROC1"/>
    <property type="match status" value="1"/>
</dbReference>
<feature type="domain" description="HTH cro/C1-type" evidence="1">
    <location>
        <begin position="3"/>
        <end position="32"/>
    </location>
</feature>
<dbReference type="InterPro" id="IPR043519">
    <property type="entry name" value="NT_sf"/>
</dbReference>
<dbReference type="SUPFAM" id="SSF47413">
    <property type="entry name" value="lambda repressor-like DNA-binding domains"/>
    <property type="match status" value="1"/>
</dbReference>
<dbReference type="CDD" id="cd05403">
    <property type="entry name" value="NT_KNTase_like"/>
    <property type="match status" value="1"/>
</dbReference>
<protein>
    <submittedName>
        <fullName evidence="2">Nucleotidyltransferase domain-containing protein</fullName>
    </submittedName>
</protein>
<proteinExistence type="predicted"/>
<reference evidence="2" key="1">
    <citation type="journal article" date="2021" name="PeerJ">
        <title>Extensive microbial diversity within the chicken gut microbiome revealed by metagenomics and culture.</title>
        <authorList>
            <person name="Gilroy R."/>
            <person name="Ravi A."/>
            <person name="Getino M."/>
            <person name="Pursley I."/>
            <person name="Horton D.L."/>
            <person name="Alikhan N.F."/>
            <person name="Baker D."/>
            <person name="Gharbi K."/>
            <person name="Hall N."/>
            <person name="Watson M."/>
            <person name="Adriaenssens E.M."/>
            <person name="Foster-Nyarko E."/>
            <person name="Jarju S."/>
            <person name="Secka A."/>
            <person name="Antonio M."/>
            <person name="Oren A."/>
            <person name="Chaudhuri R.R."/>
            <person name="La Ragione R."/>
            <person name="Hildebrand F."/>
            <person name="Pallen M.J."/>
        </authorList>
    </citation>
    <scope>NUCLEOTIDE SEQUENCE</scope>
    <source>
        <strain evidence="2">1345</strain>
    </source>
</reference>
<dbReference type="InterPro" id="IPR001387">
    <property type="entry name" value="Cro/C1-type_HTH"/>
</dbReference>
<evidence type="ECO:0000313" key="2">
    <source>
        <dbReference type="EMBL" id="HIY96563.1"/>
    </source>
</evidence>
<dbReference type="Gene3D" id="3.30.460.10">
    <property type="entry name" value="Beta Polymerase, domain 2"/>
    <property type="match status" value="1"/>
</dbReference>
<dbReference type="GO" id="GO:0003677">
    <property type="term" value="F:DNA binding"/>
    <property type="evidence" value="ECO:0007669"/>
    <property type="project" value="InterPro"/>
</dbReference>
<dbReference type="PANTHER" id="PTHR43852">
    <property type="entry name" value="NUCLEOTIDYLTRANSFERASE"/>
    <property type="match status" value="1"/>
</dbReference>
<dbReference type="InterPro" id="IPR041633">
    <property type="entry name" value="Polbeta"/>
</dbReference>
<reference evidence="2" key="2">
    <citation type="submission" date="2021-04" db="EMBL/GenBank/DDBJ databases">
        <authorList>
            <person name="Gilroy R."/>
        </authorList>
    </citation>
    <scope>NUCLEOTIDE SEQUENCE</scope>
    <source>
        <strain evidence="2">1345</strain>
    </source>
</reference>
<dbReference type="EMBL" id="DXCQ01000026">
    <property type="protein sequence ID" value="HIY96563.1"/>
    <property type="molecule type" value="Genomic_DNA"/>
</dbReference>
<dbReference type="Gene3D" id="1.10.260.40">
    <property type="entry name" value="lambda repressor-like DNA-binding domains"/>
    <property type="match status" value="1"/>
</dbReference>
<evidence type="ECO:0000313" key="3">
    <source>
        <dbReference type="Proteomes" id="UP000886750"/>
    </source>
</evidence>
<evidence type="ECO:0000259" key="1">
    <source>
        <dbReference type="PROSITE" id="PS50943"/>
    </source>
</evidence>
<name>A0A9D1ZVS3_9FIRM</name>
<sequence>MTLKELRKEKGLTQAACAKVVGVPMRTYVRYEADEGRRDTIKYRYIFDALQKYGVIDEEHGLLTIGKIQKICAPLFEKYGVKYAYLFGSYAKGKATERSDVDLLISMPLNGLRFYELVEMLRESLKKKVDLLDESQLENNTALVREILQDGIKIYG</sequence>
<organism evidence="2 3">
    <name type="scientific">Candidatus Borkfalkia excrementigallinarum</name>
    <dbReference type="NCBI Taxonomy" id="2838506"/>
    <lineage>
        <taxon>Bacteria</taxon>
        <taxon>Bacillati</taxon>
        <taxon>Bacillota</taxon>
        <taxon>Clostridia</taxon>
        <taxon>Christensenellales</taxon>
        <taxon>Christensenellaceae</taxon>
        <taxon>Candidatus Borkfalkia</taxon>
    </lineage>
</organism>
<dbReference type="InterPro" id="IPR052930">
    <property type="entry name" value="TA_antitoxin_MntA"/>
</dbReference>
<dbReference type="Pfam" id="PF13560">
    <property type="entry name" value="HTH_31"/>
    <property type="match status" value="1"/>
</dbReference>
<dbReference type="InterPro" id="IPR010982">
    <property type="entry name" value="Lambda_DNA-bd_dom_sf"/>
</dbReference>
<dbReference type="Proteomes" id="UP000886750">
    <property type="component" value="Unassembled WGS sequence"/>
</dbReference>
<dbReference type="CDD" id="cd00093">
    <property type="entry name" value="HTH_XRE"/>
    <property type="match status" value="1"/>
</dbReference>
<dbReference type="Pfam" id="PF18765">
    <property type="entry name" value="Polbeta"/>
    <property type="match status" value="1"/>
</dbReference>
<accession>A0A9D1ZVS3</accession>
<dbReference type="AlphaFoldDB" id="A0A9D1ZVS3"/>
<gene>
    <name evidence="2" type="ORF">H9729_02640</name>
</gene>
<dbReference type="PANTHER" id="PTHR43852:SF3">
    <property type="entry name" value="NUCLEOTIDYLTRANSFERASE"/>
    <property type="match status" value="1"/>
</dbReference>
<comment type="caution">
    <text evidence="2">The sequence shown here is derived from an EMBL/GenBank/DDBJ whole genome shotgun (WGS) entry which is preliminary data.</text>
</comment>